<dbReference type="Proteomes" id="UP001244295">
    <property type="component" value="Unassembled WGS sequence"/>
</dbReference>
<feature type="DNA-binding region" description="H-T-H motif" evidence="2">
    <location>
        <begin position="53"/>
        <end position="72"/>
    </location>
</feature>
<evidence type="ECO:0000313" key="4">
    <source>
        <dbReference type="EMBL" id="MDP9922683.1"/>
    </source>
</evidence>
<evidence type="ECO:0000259" key="3">
    <source>
        <dbReference type="PROSITE" id="PS50977"/>
    </source>
</evidence>
<comment type="caution">
    <text evidence="4">The sequence shown here is derived from an EMBL/GenBank/DDBJ whole genome shotgun (WGS) entry which is preliminary data.</text>
</comment>
<organism evidence="4 5">
    <name type="scientific">Variovorax boronicumulans</name>
    <dbReference type="NCBI Taxonomy" id="436515"/>
    <lineage>
        <taxon>Bacteria</taxon>
        <taxon>Pseudomonadati</taxon>
        <taxon>Pseudomonadota</taxon>
        <taxon>Betaproteobacteria</taxon>
        <taxon>Burkholderiales</taxon>
        <taxon>Comamonadaceae</taxon>
        <taxon>Variovorax</taxon>
    </lineage>
</organism>
<dbReference type="Pfam" id="PF21306">
    <property type="entry name" value="TetR_C_40"/>
    <property type="match status" value="1"/>
</dbReference>
<accession>A0AAW8DT83</accession>
<dbReference type="PROSITE" id="PS50977">
    <property type="entry name" value="HTH_TETR_2"/>
    <property type="match status" value="1"/>
</dbReference>
<dbReference type="EMBL" id="JAUSRR010000003">
    <property type="protein sequence ID" value="MDP9922683.1"/>
    <property type="molecule type" value="Genomic_DNA"/>
</dbReference>
<proteinExistence type="predicted"/>
<dbReference type="Gene3D" id="1.10.357.10">
    <property type="entry name" value="Tetracycline Repressor, domain 2"/>
    <property type="match status" value="1"/>
</dbReference>
<name>A0AAW8DT83_9BURK</name>
<evidence type="ECO:0000313" key="5">
    <source>
        <dbReference type="Proteomes" id="UP001244295"/>
    </source>
</evidence>
<dbReference type="PRINTS" id="PR00455">
    <property type="entry name" value="HTHTETR"/>
</dbReference>
<dbReference type="AlphaFoldDB" id="A0AAW8DT83"/>
<keyword evidence="1 2" id="KW-0238">DNA-binding</keyword>
<protein>
    <submittedName>
        <fullName evidence="4">AcrR family transcriptional regulator</fullName>
    </submittedName>
</protein>
<dbReference type="InterPro" id="IPR001647">
    <property type="entry name" value="HTH_TetR"/>
</dbReference>
<gene>
    <name evidence="4" type="ORF">J2W25_001704</name>
</gene>
<evidence type="ECO:0000256" key="2">
    <source>
        <dbReference type="PROSITE-ProRule" id="PRU00335"/>
    </source>
</evidence>
<sequence>MARNAIRHTLTRVEHSRSILGISPIEENVNPAQERIHRAALQLFAEKGDTRITVSELAQAAGIARGTIYNNLESPDTLFESVATQLTAEMHQRVALSSAGISDPVLRMACGLRFFVRRAHEEPSWGRFLTRFSFSHASLKGMWGGQPMTDVMDAMTRGRYSIRPEQITSAIALLAGAGLAAMFLVQDGHRTWREAGTDAAELVLRALGIPPDEARKLAAAELPPLLPLP</sequence>
<reference evidence="4" key="1">
    <citation type="submission" date="2023-07" db="EMBL/GenBank/DDBJ databases">
        <title>Sorghum-associated microbial communities from plants grown in Nebraska, USA.</title>
        <authorList>
            <person name="Schachtman D."/>
        </authorList>
    </citation>
    <scope>NUCLEOTIDE SEQUENCE</scope>
    <source>
        <strain evidence="4">DS2795</strain>
    </source>
</reference>
<evidence type="ECO:0000256" key="1">
    <source>
        <dbReference type="ARBA" id="ARBA00023125"/>
    </source>
</evidence>
<dbReference type="SUPFAM" id="SSF46689">
    <property type="entry name" value="Homeodomain-like"/>
    <property type="match status" value="1"/>
</dbReference>
<dbReference type="InterPro" id="IPR049513">
    <property type="entry name" value="TetR_C_40"/>
</dbReference>
<feature type="domain" description="HTH tetR-type" evidence="3">
    <location>
        <begin position="30"/>
        <end position="90"/>
    </location>
</feature>
<dbReference type="Pfam" id="PF00440">
    <property type="entry name" value="TetR_N"/>
    <property type="match status" value="1"/>
</dbReference>
<dbReference type="RefSeq" id="WP_307636286.1">
    <property type="nucleotide sequence ID" value="NZ_JAUSRR010000003.1"/>
</dbReference>
<dbReference type="InterPro" id="IPR009057">
    <property type="entry name" value="Homeodomain-like_sf"/>
</dbReference>
<dbReference type="GO" id="GO:0003677">
    <property type="term" value="F:DNA binding"/>
    <property type="evidence" value="ECO:0007669"/>
    <property type="project" value="UniProtKB-UniRule"/>
</dbReference>